<dbReference type="AlphaFoldDB" id="A0A5C5ZBJ1"/>
<evidence type="ECO:0000259" key="14">
    <source>
        <dbReference type="Pfam" id="PF17042"/>
    </source>
</evidence>
<proteinExistence type="inferred from homology"/>
<dbReference type="InterPro" id="IPR010737">
    <property type="entry name" value="4-carb_acid_sugar_kinase_N"/>
</dbReference>
<evidence type="ECO:0000256" key="12">
    <source>
        <dbReference type="ARBA" id="ARBA00041377"/>
    </source>
</evidence>
<keyword evidence="16" id="KW-1185">Reference proteome</keyword>
<comment type="catalytic activity">
    <reaction evidence="8">
        <text>3-dehydro-D-erythronate + ATP = 3-dehydro-4-O-phospho-D-erythronate + ADP + H(+)</text>
        <dbReference type="Rhea" id="RHEA:52556"/>
        <dbReference type="ChEBI" id="CHEBI:15378"/>
        <dbReference type="ChEBI" id="CHEBI:30616"/>
        <dbReference type="ChEBI" id="CHEBI:57958"/>
        <dbReference type="ChEBI" id="CHEBI:136593"/>
        <dbReference type="ChEBI" id="CHEBI:456216"/>
        <dbReference type="EC" id="2.7.1.217"/>
    </reaction>
</comment>
<evidence type="ECO:0000256" key="10">
    <source>
        <dbReference type="ARBA" id="ARBA00039095"/>
    </source>
</evidence>
<gene>
    <name evidence="15" type="ORF">CA13_59850</name>
</gene>
<dbReference type="Pfam" id="PF17042">
    <property type="entry name" value="NBD_C"/>
    <property type="match status" value="1"/>
</dbReference>
<evidence type="ECO:0000256" key="8">
    <source>
        <dbReference type="ARBA" id="ARBA00036346"/>
    </source>
</evidence>
<evidence type="ECO:0000256" key="2">
    <source>
        <dbReference type="ARBA" id="ARBA00022679"/>
    </source>
</evidence>
<feature type="domain" description="Four-carbon acid sugar kinase N-terminal" evidence="13">
    <location>
        <begin position="6"/>
        <end position="238"/>
    </location>
</feature>
<comment type="similarity">
    <text evidence="1">Belongs to the four-carbon acid sugar kinase family.</text>
</comment>
<comment type="function">
    <text evidence="9">Catalyzes the ATP-dependent phosphorylation of 3-oxo-tetronate to 3-oxo-tetronate 4-phosphate.</text>
</comment>
<dbReference type="SUPFAM" id="SSF142764">
    <property type="entry name" value="YgbK-like"/>
    <property type="match status" value="1"/>
</dbReference>
<reference evidence="15 16" key="1">
    <citation type="submission" date="2019-02" db="EMBL/GenBank/DDBJ databases">
        <title>Deep-cultivation of Planctomycetes and their phenomic and genomic characterization uncovers novel biology.</title>
        <authorList>
            <person name="Wiegand S."/>
            <person name="Jogler M."/>
            <person name="Boedeker C."/>
            <person name="Pinto D."/>
            <person name="Vollmers J."/>
            <person name="Rivas-Marin E."/>
            <person name="Kohn T."/>
            <person name="Peeters S.H."/>
            <person name="Heuer A."/>
            <person name="Rast P."/>
            <person name="Oberbeckmann S."/>
            <person name="Bunk B."/>
            <person name="Jeske O."/>
            <person name="Meyerdierks A."/>
            <person name="Storesund J.E."/>
            <person name="Kallscheuer N."/>
            <person name="Luecker S."/>
            <person name="Lage O.M."/>
            <person name="Pohl T."/>
            <person name="Merkel B.J."/>
            <person name="Hornburger P."/>
            <person name="Mueller R.-W."/>
            <person name="Bruemmer F."/>
            <person name="Labrenz M."/>
            <person name="Spormann A.M."/>
            <person name="Op Den Camp H."/>
            <person name="Overmann J."/>
            <person name="Amann R."/>
            <person name="Jetten M.S.M."/>
            <person name="Mascher T."/>
            <person name="Medema M.H."/>
            <person name="Devos D.P."/>
            <person name="Kaster A.-K."/>
            <person name="Ovreas L."/>
            <person name="Rohde M."/>
            <person name="Galperin M.Y."/>
            <person name="Jogler C."/>
        </authorList>
    </citation>
    <scope>NUCLEOTIDE SEQUENCE [LARGE SCALE GENOMIC DNA]</scope>
    <source>
        <strain evidence="15 16">CA13</strain>
    </source>
</reference>
<dbReference type="InterPro" id="IPR042213">
    <property type="entry name" value="NBD_C_sf"/>
</dbReference>
<dbReference type="NCBIfam" id="NF043035">
    <property type="entry name" value="OxoTetrKin"/>
    <property type="match status" value="1"/>
</dbReference>
<keyword evidence="2" id="KW-0808">Transferase</keyword>
<evidence type="ECO:0000259" key="13">
    <source>
        <dbReference type="Pfam" id="PF07005"/>
    </source>
</evidence>
<dbReference type="Gene3D" id="3.40.50.10840">
    <property type="entry name" value="Putative sugar-binding, N-terminal domain"/>
    <property type="match status" value="1"/>
</dbReference>
<keyword evidence="6" id="KW-0119">Carbohydrate metabolism</keyword>
<evidence type="ECO:0000256" key="9">
    <source>
        <dbReference type="ARBA" id="ARBA00037335"/>
    </source>
</evidence>
<evidence type="ECO:0000256" key="4">
    <source>
        <dbReference type="ARBA" id="ARBA00022777"/>
    </source>
</evidence>
<dbReference type="EMBL" id="SJPJ01000001">
    <property type="protein sequence ID" value="TWT84506.1"/>
    <property type="molecule type" value="Genomic_DNA"/>
</dbReference>
<comment type="catalytic activity">
    <reaction evidence="7">
        <text>3-dehydro-L-erythronate + ATP = 3-dehydro-4-O-phospho-L-erythronate + ADP + H(+)</text>
        <dbReference type="Rhea" id="RHEA:52552"/>
        <dbReference type="ChEBI" id="CHEBI:15378"/>
        <dbReference type="ChEBI" id="CHEBI:30616"/>
        <dbReference type="ChEBI" id="CHEBI:136592"/>
        <dbReference type="ChEBI" id="CHEBI:136670"/>
        <dbReference type="ChEBI" id="CHEBI:456216"/>
        <dbReference type="EC" id="2.7.1.217"/>
    </reaction>
</comment>
<dbReference type="Proteomes" id="UP000315010">
    <property type="component" value="Unassembled WGS sequence"/>
</dbReference>
<sequence length="439" mass="47096">MNRIVLGCIADDVTGATDLAINLVQGGMRVVQILGVPDADVLSQSDGSQSDGVDAIVVALKTRSIPKQDAIDQSLETLRAFQSHGIKRFYFKYCSTFDSTEQGNIGPVAESLIDALGVEQTVFCPAFPRAGRTVYQGHLFVADKLLSESGMQNHPLNPMTDANLVRFLAKQSTRKVGLLSHQTLAVESVDAIRDRLATLREQGESLVIVDTCDDSDLRMLARSVASMPLVTGGSGLARFLPDAYREVGVLNDSPFVPPLPAVDGRSLIVAGSCSIATRTQVKRMESQCPSWHVDVDALMENHESELTRVKSWAGKAWDETANNGAPLLVTSTSNPESVGEMQTRFGVEAVAKAIEQFLGTLTKMMVDELGVRRLILAGGETSGAVVSSLGIRSLQIGPEICAGVPWTETIGCQPRLALALKSGNFGDEDFFQTALEMLG</sequence>
<evidence type="ECO:0000313" key="15">
    <source>
        <dbReference type="EMBL" id="TWT84506.1"/>
    </source>
</evidence>
<dbReference type="OrthoDB" id="9778478at2"/>
<name>A0A5C5ZBJ1_9BACT</name>
<dbReference type="InterPro" id="IPR031475">
    <property type="entry name" value="NBD_C"/>
</dbReference>
<evidence type="ECO:0000313" key="16">
    <source>
        <dbReference type="Proteomes" id="UP000315010"/>
    </source>
</evidence>
<evidence type="ECO:0000256" key="6">
    <source>
        <dbReference type="ARBA" id="ARBA00023277"/>
    </source>
</evidence>
<dbReference type="Pfam" id="PF07005">
    <property type="entry name" value="SBD_N"/>
    <property type="match status" value="1"/>
</dbReference>
<evidence type="ECO:0000256" key="11">
    <source>
        <dbReference type="ARBA" id="ARBA00039461"/>
    </source>
</evidence>
<keyword evidence="3" id="KW-0547">Nucleotide-binding</keyword>
<dbReference type="GO" id="GO:0016301">
    <property type="term" value="F:kinase activity"/>
    <property type="evidence" value="ECO:0007669"/>
    <property type="project" value="UniProtKB-KW"/>
</dbReference>
<dbReference type="EC" id="2.7.1.217" evidence="10"/>
<evidence type="ECO:0000256" key="1">
    <source>
        <dbReference type="ARBA" id="ARBA00005715"/>
    </source>
</evidence>
<dbReference type="GO" id="GO:0005524">
    <property type="term" value="F:ATP binding"/>
    <property type="evidence" value="ECO:0007669"/>
    <property type="project" value="UniProtKB-KW"/>
</dbReference>
<comment type="caution">
    <text evidence="15">The sequence shown here is derived from an EMBL/GenBank/DDBJ whole genome shotgun (WGS) entry which is preliminary data.</text>
</comment>
<evidence type="ECO:0000256" key="7">
    <source>
        <dbReference type="ARBA" id="ARBA00035898"/>
    </source>
</evidence>
<keyword evidence="5" id="KW-0067">ATP-binding</keyword>
<dbReference type="InterPro" id="IPR037051">
    <property type="entry name" value="4-carb_acid_sugar_kinase_N_sf"/>
</dbReference>
<protein>
    <recommendedName>
        <fullName evidence="11">3-oxo-tetronate kinase</fullName>
        <ecNumber evidence="10">2.7.1.217</ecNumber>
    </recommendedName>
    <alternativeName>
        <fullName evidence="12">3-dehydrotetronate 4-kinase</fullName>
    </alternativeName>
</protein>
<evidence type="ECO:0000256" key="3">
    <source>
        <dbReference type="ARBA" id="ARBA00022741"/>
    </source>
</evidence>
<feature type="domain" description="Four-carbon acid sugar kinase nucleotide binding" evidence="14">
    <location>
        <begin position="267"/>
        <end position="431"/>
    </location>
</feature>
<accession>A0A5C5ZBJ1</accession>
<dbReference type="RefSeq" id="WP_146402270.1">
    <property type="nucleotide sequence ID" value="NZ_SJPJ01000001.1"/>
</dbReference>
<dbReference type="Gene3D" id="3.40.980.20">
    <property type="entry name" value="Four-carbon acid sugar kinase, nucleotide binding domain"/>
    <property type="match status" value="1"/>
</dbReference>
<dbReference type="InterPro" id="IPR050007">
    <property type="entry name" value="OtnK"/>
</dbReference>
<keyword evidence="4" id="KW-0418">Kinase</keyword>
<organism evidence="15 16">
    <name type="scientific">Novipirellula herctigrandis</name>
    <dbReference type="NCBI Taxonomy" id="2527986"/>
    <lineage>
        <taxon>Bacteria</taxon>
        <taxon>Pseudomonadati</taxon>
        <taxon>Planctomycetota</taxon>
        <taxon>Planctomycetia</taxon>
        <taxon>Pirellulales</taxon>
        <taxon>Pirellulaceae</taxon>
        <taxon>Novipirellula</taxon>
    </lineage>
</organism>
<evidence type="ECO:0000256" key="5">
    <source>
        <dbReference type="ARBA" id="ARBA00022840"/>
    </source>
</evidence>